<dbReference type="EMBL" id="JXJN01007439">
    <property type="status" value="NOT_ANNOTATED_CDS"/>
    <property type="molecule type" value="Genomic_DNA"/>
</dbReference>
<dbReference type="Proteomes" id="UP000092460">
    <property type="component" value="Unassembled WGS sequence"/>
</dbReference>
<dbReference type="AlphaFoldDB" id="A0A1B0B272"/>
<sequence length="102" mass="11962">MYFITNIPMSRLYRYKITKTTKIKGKQNSKQENANYIYLHQHQQAPRCILRYTLIYNNVLLHICGEAALDERNFRQYNVVQNWSPGLDGTMLLSSSCSLQLS</sequence>
<accession>A0A1B0B272</accession>
<protein>
    <submittedName>
        <fullName evidence="1">Uncharacterized protein</fullName>
    </submittedName>
</protein>
<evidence type="ECO:0000313" key="1">
    <source>
        <dbReference type="EnsemblMetazoa" id="GPPI016476-PA"/>
    </source>
</evidence>
<reference evidence="1" key="2">
    <citation type="submission" date="2020-05" db="UniProtKB">
        <authorList>
            <consortium name="EnsemblMetazoa"/>
        </authorList>
    </citation>
    <scope>IDENTIFICATION</scope>
    <source>
        <strain evidence="1">IAEA</strain>
    </source>
</reference>
<name>A0A1B0B272_9MUSC</name>
<organism evidence="1 2">
    <name type="scientific">Glossina palpalis gambiensis</name>
    <dbReference type="NCBI Taxonomy" id="67801"/>
    <lineage>
        <taxon>Eukaryota</taxon>
        <taxon>Metazoa</taxon>
        <taxon>Ecdysozoa</taxon>
        <taxon>Arthropoda</taxon>
        <taxon>Hexapoda</taxon>
        <taxon>Insecta</taxon>
        <taxon>Pterygota</taxon>
        <taxon>Neoptera</taxon>
        <taxon>Endopterygota</taxon>
        <taxon>Diptera</taxon>
        <taxon>Brachycera</taxon>
        <taxon>Muscomorpha</taxon>
        <taxon>Hippoboscoidea</taxon>
        <taxon>Glossinidae</taxon>
        <taxon>Glossina</taxon>
    </lineage>
</organism>
<keyword evidence="2" id="KW-1185">Reference proteome</keyword>
<dbReference type="EnsemblMetazoa" id="GPPI016476-RA">
    <property type="protein sequence ID" value="GPPI016476-PA"/>
    <property type="gene ID" value="GPPI016476"/>
</dbReference>
<evidence type="ECO:0000313" key="2">
    <source>
        <dbReference type="Proteomes" id="UP000092460"/>
    </source>
</evidence>
<reference evidence="2" key="1">
    <citation type="submission" date="2015-01" db="EMBL/GenBank/DDBJ databases">
        <authorList>
            <person name="Aksoy S."/>
            <person name="Warren W."/>
            <person name="Wilson R.K."/>
        </authorList>
    </citation>
    <scope>NUCLEOTIDE SEQUENCE [LARGE SCALE GENOMIC DNA]</scope>
    <source>
        <strain evidence="2">IAEA</strain>
    </source>
</reference>
<proteinExistence type="predicted"/>
<dbReference type="VEuPathDB" id="VectorBase:GPPI016476"/>